<proteinExistence type="predicted"/>
<dbReference type="InterPro" id="IPR032689">
    <property type="entry name" value="TraG-D_C"/>
</dbReference>
<keyword evidence="1" id="KW-0812">Transmembrane</keyword>
<gene>
    <name evidence="3" type="ORF">EI16_12635</name>
</gene>
<dbReference type="PANTHER" id="PTHR30121">
    <property type="entry name" value="UNCHARACTERIZED PROTEIN YJGR-RELATED"/>
    <property type="match status" value="1"/>
</dbReference>
<keyword evidence="1" id="KW-1133">Transmembrane helix</keyword>
<dbReference type="Pfam" id="PF12696">
    <property type="entry name" value="TraG-D_C"/>
    <property type="match status" value="1"/>
</dbReference>
<dbReference type="NCBIfam" id="TIGR03743">
    <property type="entry name" value="SXT_TraD"/>
    <property type="match status" value="1"/>
</dbReference>
<evidence type="ECO:0000259" key="2">
    <source>
        <dbReference type="Pfam" id="PF12696"/>
    </source>
</evidence>
<name>A0A066ZR64_HYDMR</name>
<dbReference type="RefSeq" id="WP_035629777.1">
    <property type="nucleotide sequence ID" value="NZ_JMIU01000002.1"/>
</dbReference>
<evidence type="ECO:0000313" key="4">
    <source>
        <dbReference type="Proteomes" id="UP000027341"/>
    </source>
</evidence>
<dbReference type="CDD" id="cd01127">
    <property type="entry name" value="TrwB_TraG_TraD_VirD4"/>
    <property type="match status" value="1"/>
</dbReference>
<dbReference type="AlphaFoldDB" id="A0A066ZR64"/>
<feature type="transmembrane region" description="Helical" evidence="1">
    <location>
        <begin position="12"/>
        <end position="35"/>
    </location>
</feature>
<dbReference type="Gene3D" id="3.40.50.300">
    <property type="entry name" value="P-loop containing nucleotide triphosphate hydrolases"/>
    <property type="match status" value="1"/>
</dbReference>
<sequence>MDRFDYKVSKRPNFEIVQSGSWLASAAVLGVGSVALIHSSYFSLALPGVFAGIGIYRGYEAYRQYLRNKGFTAEQNIEFMSYEELKKKMRPDALWLGKGFAWTPLQTQRLYDEFLRNPEAMQNTNVDDPDAQTGGFWLHGLAEKELDIYKNIDNFDGHTLIKGVTGGGKTVNSSLISGQLLARKDEPLIAIDPKNDEGYRENVRKICEKEGRPFFYFHPAFPEQSVRIDALSSWSRVTQISDRIKAILPEGIFENIIWNVINAIGSCQVLIGERPSIVNFRKYMSETKMDELIIKAIKAHSANVMTDWQKSYAPFAASPNKDKSLSTTAFELVTLINFYHEVVAQNHPNLDVEELINIRTHNREHLQKLIADLFPVLSMLSSGGLAELLSPVPDPEDERPIVTTKQIVDEKAVIWIGLDTLSDKTVGSMIGSIILSDLTSVAGGRYNFGKGSTLKVNLIVDEVGEVINPPLIQMLNKARGAGFRCFLLTQTLADIEVGLGDAAKARMAIGNINNELVLRLKDSETAKQFSESLPEVMIKRMQVAYQQNVGHNPLDKFGGRYGENVAEDYFPIIPAWATGILPDMHYFANLKGGALLKGRLPILQV</sequence>
<evidence type="ECO:0000313" key="3">
    <source>
        <dbReference type="EMBL" id="KDN94734.1"/>
    </source>
</evidence>
<dbReference type="Proteomes" id="UP000027341">
    <property type="component" value="Unassembled WGS sequence"/>
</dbReference>
<dbReference type="STRING" id="28885.EI16_12635"/>
<feature type="domain" description="TraD/TraG TraM recognition site" evidence="2">
    <location>
        <begin position="456"/>
        <end position="548"/>
    </location>
</feature>
<comment type="caution">
    <text evidence="3">The sequence shown here is derived from an EMBL/GenBank/DDBJ whole genome shotgun (WGS) entry which is preliminary data.</text>
</comment>
<reference evidence="3 4" key="1">
    <citation type="submission" date="2014-04" db="EMBL/GenBank/DDBJ databases">
        <title>Draft genome sequence of Hydrogenovibrio marinus MH-110, a model organism for aerobic H2 metabolism.</title>
        <authorList>
            <person name="Cha H.J."/>
            <person name="Jo B.H."/>
            <person name="Hwang B.H."/>
        </authorList>
    </citation>
    <scope>NUCLEOTIDE SEQUENCE [LARGE SCALE GENOMIC DNA]</scope>
    <source>
        <strain evidence="3 4">MH-110</strain>
    </source>
</reference>
<organism evidence="3 4">
    <name type="scientific">Hydrogenovibrio marinus</name>
    <dbReference type="NCBI Taxonomy" id="28885"/>
    <lineage>
        <taxon>Bacteria</taxon>
        <taxon>Pseudomonadati</taxon>
        <taxon>Pseudomonadota</taxon>
        <taxon>Gammaproteobacteria</taxon>
        <taxon>Thiotrichales</taxon>
        <taxon>Piscirickettsiaceae</taxon>
        <taxon>Hydrogenovibrio</taxon>
    </lineage>
</organism>
<accession>A0A066ZR64</accession>
<keyword evidence="4" id="KW-1185">Reference proteome</keyword>
<dbReference type="InterPro" id="IPR027417">
    <property type="entry name" value="P-loop_NTPase"/>
</dbReference>
<keyword evidence="1" id="KW-0472">Membrane</keyword>
<dbReference type="InterPro" id="IPR022458">
    <property type="entry name" value="Conjugative_coupling_TraG/TraD"/>
</dbReference>
<dbReference type="SUPFAM" id="SSF52540">
    <property type="entry name" value="P-loop containing nucleoside triphosphate hydrolases"/>
    <property type="match status" value="1"/>
</dbReference>
<protein>
    <recommendedName>
        <fullName evidence="2">TraD/TraG TraM recognition site domain-containing protein</fullName>
    </recommendedName>
</protein>
<dbReference type="InterPro" id="IPR051162">
    <property type="entry name" value="T4SS_component"/>
</dbReference>
<dbReference type="EMBL" id="JMIU01000002">
    <property type="protein sequence ID" value="KDN94734.1"/>
    <property type="molecule type" value="Genomic_DNA"/>
</dbReference>
<evidence type="ECO:0000256" key="1">
    <source>
        <dbReference type="SAM" id="Phobius"/>
    </source>
</evidence>
<dbReference type="PANTHER" id="PTHR30121:SF6">
    <property type="entry name" value="SLR6007 PROTEIN"/>
    <property type="match status" value="1"/>
</dbReference>